<dbReference type="GO" id="GO:0000287">
    <property type="term" value="F:magnesium ion binding"/>
    <property type="evidence" value="ECO:0007669"/>
    <property type="project" value="InterPro"/>
</dbReference>
<dbReference type="InterPro" id="IPR029035">
    <property type="entry name" value="DHS-like_NAD/FAD-binding_dom"/>
</dbReference>
<dbReference type="SUPFAM" id="SSF52518">
    <property type="entry name" value="Thiamin diphosphate-binding fold (THDP-binding)"/>
    <property type="match status" value="1"/>
</dbReference>
<comment type="similarity">
    <text evidence="1">Belongs to the TPP enzyme family.</text>
</comment>
<dbReference type="GO" id="GO:0009097">
    <property type="term" value="P:isoleucine biosynthetic process"/>
    <property type="evidence" value="ECO:0007669"/>
    <property type="project" value="TreeGrafter"/>
</dbReference>
<reference evidence="3" key="1">
    <citation type="submission" date="2018-05" db="EMBL/GenBank/DDBJ databases">
        <authorList>
            <person name="Lanie J.A."/>
            <person name="Ng W.-L."/>
            <person name="Kazmierczak K.M."/>
            <person name="Andrzejewski T.M."/>
            <person name="Davidsen T.M."/>
            <person name="Wayne K.J."/>
            <person name="Tettelin H."/>
            <person name="Glass J.I."/>
            <person name="Rusch D."/>
            <person name="Podicherti R."/>
            <person name="Tsui H.-C.T."/>
            <person name="Winkler M.E."/>
        </authorList>
    </citation>
    <scope>NUCLEOTIDE SEQUENCE</scope>
</reference>
<dbReference type="Pfam" id="PF00205">
    <property type="entry name" value="TPP_enzyme_M"/>
    <property type="match status" value="1"/>
</dbReference>
<dbReference type="Gene3D" id="3.40.50.970">
    <property type="match status" value="1"/>
</dbReference>
<sequence>KNPKHIKYHLQKAIYLATTGRPGPVWLDIPLDIQSKLITPDECLSFEPKKEKTDNHNALKTQVKNCIELLKNSERPVLISGYGIRLAKGESVFLKLVEKLGIPVISSWTTSDLIPYSHQFCIGRSGIFGDRAGNFTVQNSDLILSVGSRLSVPQVGYNFPLFARAAKKIIVDIDPAELKKPSIKPDLAIQADAREFMIELLDQLKGVKTFQISNWLQRCISWKTKYPVVLPEYKQCKNAVNSFYFVHILSEKLDEKAVIVTDMESS</sequence>
<dbReference type="PANTHER" id="PTHR18968">
    <property type="entry name" value="THIAMINE PYROPHOSPHATE ENZYMES"/>
    <property type="match status" value="1"/>
</dbReference>
<feature type="non-terminal residue" evidence="3">
    <location>
        <position position="1"/>
    </location>
</feature>
<feature type="non-terminal residue" evidence="3">
    <location>
        <position position="266"/>
    </location>
</feature>
<name>A0A382Y1F1_9ZZZZ</name>
<dbReference type="GO" id="GO:0009099">
    <property type="term" value="P:L-valine biosynthetic process"/>
    <property type="evidence" value="ECO:0007669"/>
    <property type="project" value="TreeGrafter"/>
</dbReference>
<proteinExistence type="inferred from homology"/>
<dbReference type="InterPro" id="IPR029061">
    <property type="entry name" value="THDP-binding"/>
</dbReference>
<dbReference type="Gene3D" id="3.40.50.1220">
    <property type="entry name" value="TPP-binding domain"/>
    <property type="match status" value="1"/>
</dbReference>
<dbReference type="GO" id="GO:0050660">
    <property type="term" value="F:flavin adenine dinucleotide binding"/>
    <property type="evidence" value="ECO:0007669"/>
    <property type="project" value="TreeGrafter"/>
</dbReference>
<dbReference type="EMBL" id="UINC01172176">
    <property type="protein sequence ID" value="SVD77116.1"/>
    <property type="molecule type" value="Genomic_DNA"/>
</dbReference>
<dbReference type="AlphaFoldDB" id="A0A382Y1F1"/>
<protein>
    <recommendedName>
        <fullName evidence="2">Thiamine pyrophosphate enzyme central domain-containing protein</fullName>
    </recommendedName>
</protein>
<dbReference type="GO" id="GO:0003984">
    <property type="term" value="F:acetolactate synthase activity"/>
    <property type="evidence" value="ECO:0007669"/>
    <property type="project" value="TreeGrafter"/>
</dbReference>
<evidence type="ECO:0000256" key="1">
    <source>
        <dbReference type="ARBA" id="ARBA00007812"/>
    </source>
</evidence>
<dbReference type="GO" id="GO:0030976">
    <property type="term" value="F:thiamine pyrophosphate binding"/>
    <property type="evidence" value="ECO:0007669"/>
    <property type="project" value="InterPro"/>
</dbReference>
<gene>
    <name evidence="3" type="ORF">METZ01_LOCUS429970</name>
</gene>
<organism evidence="3">
    <name type="scientific">marine metagenome</name>
    <dbReference type="NCBI Taxonomy" id="408172"/>
    <lineage>
        <taxon>unclassified sequences</taxon>
        <taxon>metagenomes</taxon>
        <taxon>ecological metagenomes</taxon>
    </lineage>
</organism>
<dbReference type="GO" id="GO:0005948">
    <property type="term" value="C:acetolactate synthase complex"/>
    <property type="evidence" value="ECO:0007669"/>
    <property type="project" value="TreeGrafter"/>
</dbReference>
<feature type="domain" description="Thiamine pyrophosphate enzyme central" evidence="2">
    <location>
        <begin position="64"/>
        <end position="200"/>
    </location>
</feature>
<accession>A0A382Y1F1</accession>
<dbReference type="InterPro" id="IPR045229">
    <property type="entry name" value="TPP_enz"/>
</dbReference>
<evidence type="ECO:0000259" key="2">
    <source>
        <dbReference type="Pfam" id="PF00205"/>
    </source>
</evidence>
<dbReference type="InterPro" id="IPR012000">
    <property type="entry name" value="Thiamin_PyroP_enz_cen_dom"/>
</dbReference>
<dbReference type="SUPFAM" id="SSF52467">
    <property type="entry name" value="DHS-like NAD/FAD-binding domain"/>
    <property type="match status" value="1"/>
</dbReference>
<dbReference type="PANTHER" id="PTHR18968:SF142">
    <property type="entry name" value="ACETOLACTATE SYNTHASE"/>
    <property type="match status" value="1"/>
</dbReference>
<evidence type="ECO:0000313" key="3">
    <source>
        <dbReference type="EMBL" id="SVD77116.1"/>
    </source>
</evidence>